<proteinExistence type="predicted"/>
<gene>
    <name evidence="1" type="ordered locus">Bcep1808_5854</name>
</gene>
<protein>
    <submittedName>
        <fullName evidence="1">Uncharacterized protein</fullName>
    </submittedName>
</protein>
<dbReference type="Proteomes" id="UP000002287">
    <property type="component" value="Chromosome 3"/>
</dbReference>
<dbReference type="AlphaFoldDB" id="A4JR81"/>
<dbReference type="EMBL" id="CP000616">
    <property type="protein sequence ID" value="ABO58784.1"/>
    <property type="molecule type" value="Genomic_DNA"/>
</dbReference>
<sequence length="98" mass="10603">MACAKHWLQPLANSRRCRFQCGEAARSSSRDSHTLAVASRFTCNNCGTGSSRLITSPQRFLDALCGKTAAITSERCSDSLTACCGVNTTTKTTRKRLV</sequence>
<accession>A4JR81</accession>
<dbReference type="HOGENOM" id="CLU_2328450_0_0_4"/>
<dbReference type="KEGG" id="bvi:Bcep1808_5854"/>
<evidence type="ECO:0000313" key="2">
    <source>
        <dbReference type="Proteomes" id="UP000002287"/>
    </source>
</evidence>
<name>A4JR81_BURVG</name>
<evidence type="ECO:0000313" key="1">
    <source>
        <dbReference type="EMBL" id="ABO58784.1"/>
    </source>
</evidence>
<reference evidence="2" key="1">
    <citation type="submission" date="2007-03" db="EMBL/GenBank/DDBJ databases">
        <title>Complete sequence of chromosome 3 of Burkholderia vietnamiensis G4.</title>
        <authorList>
            <consortium name="US DOE Joint Genome Institute"/>
            <person name="Copeland A."/>
            <person name="Lucas S."/>
            <person name="Lapidus A."/>
            <person name="Barry K."/>
            <person name="Detter J.C."/>
            <person name="Glavina del Rio T."/>
            <person name="Hammon N."/>
            <person name="Israni S."/>
            <person name="Dalin E."/>
            <person name="Tice H."/>
            <person name="Pitluck S."/>
            <person name="Chain P."/>
            <person name="Malfatti S."/>
            <person name="Shin M."/>
            <person name="Vergez L."/>
            <person name="Schmutz J."/>
            <person name="Larimer F."/>
            <person name="Land M."/>
            <person name="Hauser L."/>
            <person name="Kyrpides N."/>
            <person name="Tiedje J."/>
            <person name="Richardson P."/>
        </authorList>
    </citation>
    <scope>NUCLEOTIDE SEQUENCE [LARGE SCALE GENOMIC DNA]</scope>
    <source>
        <strain evidence="2">G4 / LMG 22486</strain>
    </source>
</reference>
<organism evidence="1 2">
    <name type="scientific">Burkholderia vietnamiensis (strain G4 / LMG 22486)</name>
    <name type="common">Burkholderia cepacia (strain R1808)</name>
    <dbReference type="NCBI Taxonomy" id="269482"/>
    <lineage>
        <taxon>Bacteria</taxon>
        <taxon>Pseudomonadati</taxon>
        <taxon>Pseudomonadota</taxon>
        <taxon>Betaproteobacteria</taxon>
        <taxon>Burkholderiales</taxon>
        <taxon>Burkholderiaceae</taxon>
        <taxon>Burkholderia</taxon>
        <taxon>Burkholderia cepacia complex</taxon>
    </lineage>
</organism>